<dbReference type="InterPro" id="IPR029063">
    <property type="entry name" value="SAM-dependent_MTases_sf"/>
</dbReference>
<proteinExistence type="predicted"/>
<evidence type="ECO:0000256" key="3">
    <source>
        <dbReference type="SAM" id="MobiDB-lite"/>
    </source>
</evidence>
<organism evidence="5 6">
    <name type="scientific">Powellomyces hirtus</name>
    <dbReference type="NCBI Taxonomy" id="109895"/>
    <lineage>
        <taxon>Eukaryota</taxon>
        <taxon>Fungi</taxon>
        <taxon>Fungi incertae sedis</taxon>
        <taxon>Chytridiomycota</taxon>
        <taxon>Chytridiomycota incertae sedis</taxon>
        <taxon>Chytridiomycetes</taxon>
        <taxon>Spizellomycetales</taxon>
        <taxon>Powellomycetaceae</taxon>
        <taxon>Powellomyces</taxon>
    </lineage>
</organism>
<reference evidence="5 6" key="1">
    <citation type="journal article" date="2019" name="Sci. Rep.">
        <title>Comparative genomics of chytrid fungi reveal insights into the obligate biotrophic and pathogenic lifestyle of Synchytrium endobioticum.</title>
        <authorList>
            <person name="van de Vossenberg B.T.L.H."/>
            <person name="Warris S."/>
            <person name="Nguyen H.D.T."/>
            <person name="van Gent-Pelzer M.P.E."/>
            <person name="Joly D.L."/>
            <person name="van de Geest H.C."/>
            <person name="Bonants P.J.M."/>
            <person name="Smith D.S."/>
            <person name="Levesque C.A."/>
            <person name="van der Lee T.A.J."/>
        </authorList>
    </citation>
    <scope>NUCLEOTIDE SEQUENCE [LARGE SCALE GENOMIC DNA]</scope>
    <source>
        <strain evidence="5 6">CBS 809.83</strain>
    </source>
</reference>
<dbReference type="Gene3D" id="3.40.50.150">
    <property type="entry name" value="Vaccinia Virus protein VP39"/>
    <property type="match status" value="1"/>
</dbReference>
<evidence type="ECO:0000256" key="1">
    <source>
        <dbReference type="ARBA" id="ARBA00022603"/>
    </source>
</evidence>
<keyword evidence="6" id="KW-1185">Reference proteome</keyword>
<dbReference type="PANTHER" id="PTHR13090:SF1">
    <property type="entry name" value="ARGININE-HYDROXYLASE NDUFAF5, MITOCHONDRIAL"/>
    <property type="match status" value="1"/>
</dbReference>
<dbReference type="PANTHER" id="PTHR13090">
    <property type="entry name" value="ARGININE-HYDROXYLASE NDUFAF5, MITOCHONDRIAL"/>
    <property type="match status" value="1"/>
</dbReference>
<protein>
    <recommendedName>
        <fullName evidence="4">Methyltransferase type 11 domain-containing protein</fullName>
    </recommendedName>
</protein>
<keyword evidence="1" id="KW-0489">Methyltransferase</keyword>
<feature type="domain" description="Methyltransferase type 11" evidence="4">
    <location>
        <begin position="91"/>
        <end position="185"/>
    </location>
</feature>
<dbReference type="AlphaFoldDB" id="A0A507DZT0"/>
<dbReference type="Proteomes" id="UP000318582">
    <property type="component" value="Unassembled WGS sequence"/>
</dbReference>
<accession>A0A507DZT0</accession>
<dbReference type="GO" id="GO:0008757">
    <property type="term" value="F:S-adenosylmethionine-dependent methyltransferase activity"/>
    <property type="evidence" value="ECO:0007669"/>
    <property type="project" value="InterPro"/>
</dbReference>
<dbReference type="InterPro" id="IPR050602">
    <property type="entry name" value="Malonyl-ACP_OMT"/>
</dbReference>
<evidence type="ECO:0000313" key="6">
    <source>
        <dbReference type="Proteomes" id="UP000318582"/>
    </source>
</evidence>
<dbReference type="GO" id="GO:0032981">
    <property type="term" value="P:mitochondrial respiratory chain complex I assembly"/>
    <property type="evidence" value="ECO:0007669"/>
    <property type="project" value="TreeGrafter"/>
</dbReference>
<dbReference type="GO" id="GO:0005739">
    <property type="term" value="C:mitochondrion"/>
    <property type="evidence" value="ECO:0007669"/>
    <property type="project" value="TreeGrafter"/>
</dbReference>
<dbReference type="CDD" id="cd02440">
    <property type="entry name" value="AdoMet_MTases"/>
    <property type="match status" value="1"/>
</dbReference>
<dbReference type="GO" id="GO:0032259">
    <property type="term" value="P:methylation"/>
    <property type="evidence" value="ECO:0007669"/>
    <property type="project" value="UniProtKB-KW"/>
</dbReference>
<dbReference type="Pfam" id="PF08241">
    <property type="entry name" value="Methyltransf_11"/>
    <property type="match status" value="1"/>
</dbReference>
<feature type="region of interest" description="Disordered" evidence="3">
    <location>
        <begin position="339"/>
        <end position="358"/>
    </location>
</feature>
<evidence type="ECO:0000313" key="5">
    <source>
        <dbReference type="EMBL" id="TPX56971.1"/>
    </source>
</evidence>
<name>A0A507DZT0_9FUNG</name>
<dbReference type="STRING" id="109895.A0A507DZT0"/>
<dbReference type="EMBL" id="QEAQ01000061">
    <property type="protein sequence ID" value="TPX56971.1"/>
    <property type="molecule type" value="Genomic_DNA"/>
</dbReference>
<dbReference type="InterPro" id="IPR013216">
    <property type="entry name" value="Methyltransf_11"/>
</dbReference>
<evidence type="ECO:0000256" key="2">
    <source>
        <dbReference type="ARBA" id="ARBA00022679"/>
    </source>
</evidence>
<comment type="caution">
    <text evidence="5">The sequence shown here is derived from an EMBL/GenBank/DDBJ whole genome shotgun (WGS) entry which is preliminary data.</text>
</comment>
<sequence>MRALHLLTRQRKLGLALSRGSVTTVVPRATYATPSTIPPTQQIFNRVVKKRQRDRAASRADSRDVDYLKDEVADRLVDRLLDIKRRFSTVVDLGSGAGHIAKFVDKDMMDKLVMYDMSEKMLNRDNDVATYEVPVERVVGDEETLPFESNSVDAIISSLSLHWVNDIPGTLIQAQRALKPDGVFIAALFGGETLYELRTAMQLAEIEREGGVSPHVSPMTDIRDVAALLQRAGFNLITVDVDEIAVGYPSMFELMADLRAMGESNAIAARKPYLSKDVLMAAAAAYKGIYGNEDGSIPATFQVIYMIGWKPDPSQPKPLARGSGEVSFKDLETGLKAVESTQDSDGIVIGPPPNPPKK</sequence>
<keyword evidence="2" id="KW-0808">Transferase</keyword>
<dbReference type="SUPFAM" id="SSF53335">
    <property type="entry name" value="S-adenosyl-L-methionine-dependent methyltransferases"/>
    <property type="match status" value="1"/>
</dbReference>
<evidence type="ECO:0000259" key="4">
    <source>
        <dbReference type="Pfam" id="PF08241"/>
    </source>
</evidence>
<gene>
    <name evidence="5" type="ORF">PhCBS80983_g04158</name>
</gene>